<evidence type="ECO:0008006" key="4">
    <source>
        <dbReference type="Google" id="ProtNLM"/>
    </source>
</evidence>
<feature type="compositionally biased region" description="Low complexity" evidence="1">
    <location>
        <begin position="64"/>
        <end position="76"/>
    </location>
</feature>
<proteinExistence type="predicted"/>
<dbReference type="RefSeq" id="WP_095106798.1">
    <property type="nucleotide sequence ID" value="NZ_BKAR01000037.1"/>
</dbReference>
<gene>
    <name evidence="2" type="ORF">SPI02_22400</name>
</gene>
<name>A0A239UG26_9STAP</name>
<keyword evidence="3" id="KW-1185">Reference proteome</keyword>
<accession>A0A239UG26</accession>
<reference evidence="2 3" key="1">
    <citation type="submission" date="2019-07" db="EMBL/GenBank/DDBJ databases">
        <title>Whole genome shotgun sequence of Staphylococcus piscifermentans NBRC 109625.</title>
        <authorList>
            <person name="Hosoyama A."/>
            <person name="Uohara A."/>
            <person name="Ohji S."/>
            <person name="Ichikawa N."/>
        </authorList>
    </citation>
    <scope>NUCLEOTIDE SEQUENCE [LARGE SCALE GENOMIC DNA]</scope>
    <source>
        <strain evidence="2 3">NBRC 109625</strain>
    </source>
</reference>
<organism evidence="2 3">
    <name type="scientific">Staphylococcus piscifermentans</name>
    <dbReference type="NCBI Taxonomy" id="70258"/>
    <lineage>
        <taxon>Bacteria</taxon>
        <taxon>Bacillati</taxon>
        <taxon>Bacillota</taxon>
        <taxon>Bacilli</taxon>
        <taxon>Bacillales</taxon>
        <taxon>Staphylococcaceae</taxon>
        <taxon>Staphylococcus</taxon>
    </lineage>
</organism>
<comment type="caution">
    <text evidence="2">The sequence shown here is derived from an EMBL/GenBank/DDBJ whole genome shotgun (WGS) entry which is preliminary data.</text>
</comment>
<dbReference type="Pfam" id="PF17261">
    <property type="entry name" value="DUF5327"/>
    <property type="match status" value="1"/>
</dbReference>
<sequence>MDKDKIIALIEQELVQADEAGSETDFQKHMYAIHTLTALYTDSAPASQYKQSRPIAQQYTSNQTAGASMSSTTSTAQTKVSAAEIEAMGGKVNTSNTSTPPGNSNKMVTDDELGNGDSIFDF</sequence>
<dbReference type="Proteomes" id="UP000321736">
    <property type="component" value="Unassembled WGS sequence"/>
</dbReference>
<feature type="compositionally biased region" description="Polar residues" evidence="1">
    <location>
        <begin position="92"/>
        <end position="107"/>
    </location>
</feature>
<evidence type="ECO:0000313" key="3">
    <source>
        <dbReference type="Proteomes" id="UP000321736"/>
    </source>
</evidence>
<evidence type="ECO:0000256" key="1">
    <source>
        <dbReference type="SAM" id="MobiDB-lite"/>
    </source>
</evidence>
<dbReference type="EMBL" id="BKAR01000037">
    <property type="protein sequence ID" value="GEP85655.1"/>
    <property type="molecule type" value="Genomic_DNA"/>
</dbReference>
<dbReference type="OrthoDB" id="2418541at2"/>
<dbReference type="AlphaFoldDB" id="A0A239UG26"/>
<feature type="region of interest" description="Disordered" evidence="1">
    <location>
        <begin position="46"/>
        <end position="122"/>
    </location>
</feature>
<evidence type="ECO:0000313" key="2">
    <source>
        <dbReference type="EMBL" id="GEP85655.1"/>
    </source>
</evidence>
<dbReference type="InterPro" id="IPR035218">
    <property type="entry name" value="DUF5327"/>
</dbReference>
<protein>
    <recommendedName>
        <fullName evidence="4">YwdI family protein</fullName>
    </recommendedName>
</protein>
<feature type="compositionally biased region" description="Polar residues" evidence="1">
    <location>
        <begin position="46"/>
        <end position="63"/>
    </location>
</feature>